<sequence length="135" mass="14896">MSPSATPEAVVREYYEALRDGDPLEPYFCDDESTVKFGISESLFGGSEIAAALEEQTETTAEWTVESANLVVDERDGFATVADEVTMAWTDATTGERYRFESRWSGTLVECDPDDGSSASEWRFAVLHVSAPHQL</sequence>
<evidence type="ECO:0000313" key="3">
    <source>
        <dbReference type="Proteomes" id="UP000510869"/>
    </source>
</evidence>
<dbReference type="Proteomes" id="UP000510869">
    <property type="component" value="Chromosome"/>
</dbReference>
<dbReference type="GeneID" id="56142726"/>
<evidence type="ECO:0000313" key="2">
    <source>
        <dbReference type="EMBL" id="QLK27144.1"/>
    </source>
</evidence>
<name>A0A7D6GWD4_9EURY</name>
<organism evidence="2 3">
    <name type="scientific">Natrinema zhouii</name>
    <dbReference type="NCBI Taxonomy" id="1710539"/>
    <lineage>
        <taxon>Archaea</taxon>
        <taxon>Methanobacteriati</taxon>
        <taxon>Methanobacteriota</taxon>
        <taxon>Stenosarchaea group</taxon>
        <taxon>Halobacteria</taxon>
        <taxon>Halobacteriales</taxon>
        <taxon>Natrialbaceae</taxon>
        <taxon>Natrinema</taxon>
    </lineage>
</organism>
<protein>
    <submittedName>
        <fullName evidence="2">DUF3225 domain-containing protein</fullName>
    </submittedName>
</protein>
<reference evidence="2 3" key="1">
    <citation type="submission" date="2020-07" db="EMBL/GenBank/DDBJ databases">
        <title>Natrinema (YPL30) sp. nov. and Haloterrigena xxxxxx (YPL8) sp. nov., isolated from a salt mine.</title>
        <authorList>
            <person name="Cui H."/>
        </authorList>
    </citation>
    <scope>NUCLEOTIDE SEQUENCE [LARGE SCALE GENOMIC DNA]</scope>
    <source>
        <strain evidence="2 3">YPL13</strain>
    </source>
</reference>
<dbReference type="SUPFAM" id="SSF54427">
    <property type="entry name" value="NTF2-like"/>
    <property type="match status" value="1"/>
</dbReference>
<accession>A0A7D6GWD4</accession>
<dbReference type="RefSeq" id="WP_180842308.1">
    <property type="nucleotide sequence ID" value="NZ_CP059154.1"/>
</dbReference>
<proteinExistence type="predicted"/>
<feature type="domain" description="SnoaL-like" evidence="1">
    <location>
        <begin position="8"/>
        <end position="132"/>
    </location>
</feature>
<gene>
    <name evidence="2" type="ORF">HYG81_05935</name>
</gene>
<dbReference type="InterPro" id="IPR032710">
    <property type="entry name" value="NTF2-like_dom_sf"/>
</dbReference>
<dbReference type="AlphaFoldDB" id="A0A7D6GWD4"/>
<keyword evidence="3" id="KW-1185">Reference proteome</keyword>
<dbReference type="KEGG" id="nay:HYG81_05935"/>
<dbReference type="Pfam" id="PF13474">
    <property type="entry name" value="SnoaL_3"/>
    <property type="match status" value="1"/>
</dbReference>
<dbReference type="InterPro" id="IPR037401">
    <property type="entry name" value="SnoaL-like"/>
</dbReference>
<dbReference type="OrthoDB" id="224281at2157"/>
<dbReference type="EMBL" id="CP059154">
    <property type="protein sequence ID" value="QLK27144.1"/>
    <property type="molecule type" value="Genomic_DNA"/>
</dbReference>
<evidence type="ECO:0000259" key="1">
    <source>
        <dbReference type="Pfam" id="PF13474"/>
    </source>
</evidence>
<dbReference type="Gene3D" id="3.10.450.50">
    <property type="match status" value="1"/>
</dbReference>